<protein>
    <submittedName>
        <fullName evidence="2">Twin-arginine translocation pathway signal</fullName>
    </submittedName>
</protein>
<dbReference type="OrthoDB" id="1001765at2759"/>
<dbReference type="PANTHER" id="PTHR38705:SF1">
    <property type="entry name" value="PROTEIN RDS1"/>
    <property type="match status" value="1"/>
</dbReference>
<evidence type="ECO:0000313" key="3">
    <source>
        <dbReference type="Proteomes" id="UP000094444"/>
    </source>
</evidence>
<accession>A0A2P5IGD8</accession>
<organism evidence="2 3">
    <name type="scientific">Diaporthe helianthi</name>
    <dbReference type="NCBI Taxonomy" id="158607"/>
    <lineage>
        <taxon>Eukaryota</taxon>
        <taxon>Fungi</taxon>
        <taxon>Dikarya</taxon>
        <taxon>Ascomycota</taxon>
        <taxon>Pezizomycotina</taxon>
        <taxon>Sordariomycetes</taxon>
        <taxon>Sordariomycetidae</taxon>
        <taxon>Diaporthales</taxon>
        <taxon>Diaporthaceae</taxon>
        <taxon>Diaporthe</taxon>
    </lineage>
</organism>
<dbReference type="InterPro" id="IPR009078">
    <property type="entry name" value="Ferritin-like_SF"/>
</dbReference>
<dbReference type="InterPro" id="IPR012347">
    <property type="entry name" value="Ferritin-like"/>
</dbReference>
<dbReference type="PANTHER" id="PTHR38705">
    <property type="entry name" value="PROTEIN RDS1"/>
    <property type="match status" value="1"/>
</dbReference>
<dbReference type="Pfam" id="PF13668">
    <property type="entry name" value="Ferritin_2"/>
    <property type="match status" value="1"/>
</dbReference>
<dbReference type="InterPro" id="IPR039254">
    <property type="entry name" value="Rds1"/>
</dbReference>
<dbReference type="STRING" id="158607.A0A2P5IGD8"/>
<comment type="caution">
    <text evidence="2">The sequence shown here is derived from an EMBL/GenBank/DDBJ whole genome shotgun (WGS) entry which is preliminary data.</text>
</comment>
<feature type="chain" id="PRO_5015146342" evidence="1">
    <location>
        <begin position="21"/>
        <end position="322"/>
    </location>
</feature>
<dbReference type="Proteomes" id="UP000094444">
    <property type="component" value="Unassembled WGS sequence"/>
</dbReference>
<keyword evidence="1" id="KW-0732">Signal</keyword>
<dbReference type="InParanoid" id="A0A2P5IGD8"/>
<dbReference type="CDD" id="cd00657">
    <property type="entry name" value="Ferritin_like"/>
    <property type="match status" value="1"/>
</dbReference>
<keyword evidence="3" id="KW-1185">Reference proteome</keyword>
<proteinExistence type="predicted"/>
<dbReference type="SUPFAM" id="SSF47240">
    <property type="entry name" value="Ferritin-like"/>
    <property type="match status" value="1"/>
</dbReference>
<name>A0A2P5IGD8_DIAHE</name>
<feature type="signal peptide" evidence="1">
    <location>
        <begin position="1"/>
        <end position="20"/>
    </location>
</feature>
<gene>
    <name evidence="2" type="ORF">DHEL01_v200006</name>
</gene>
<evidence type="ECO:0000313" key="2">
    <source>
        <dbReference type="EMBL" id="POS81568.1"/>
    </source>
</evidence>
<dbReference type="EMBL" id="MAVT02000001">
    <property type="protein sequence ID" value="POS81568.1"/>
    <property type="molecule type" value="Genomic_DNA"/>
</dbReference>
<sequence length="322" mass="33696">MASISLKSALVATLAAVATAMPAAPRLSDRQLKIHQAIKRQEAAAGAAGITDPDILQFALTLEWLETTFYQQGLQQVPQQQFLDLGLTQEQVADLALQAKQEETHVQLLQGALAQKGVQPVQPCQYNFGQAFSSASAMLQTAVTLEQVGVSAYLGAAPLIQDKSILGTAASIYSIEARHQTFTRVATKVSASPSSFDTPLSPKQVFTLAAPFIASCPQGSNLQLTAFPNITMSNPEVTAQIAAASPQMLQLQSTGATGAAACAFSSGDLPTGTMFTQFANGACPTPQGLKGVVYVNLVNSMPEDSKISDDIIAAGPMVLVLS</sequence>
<dbReference type="Gene3D" id="1.20.1260.10">
    <property type="match status" value="1"/>
</dbReference>
<dbReference type="AlphaFoldDB" id="A0A2P5IGD8"/>
<evidence type="ECO:0000256" key="1">
    <source>
        <dbReference type="SAM" id="SignalP"/>
    </source>
</evidence>
<reference evidence="2" key="1">
    <citation type="submission" date="2017-09" db="EMBL/GenBank/DDBJ databases">
        <title>Polyketide synthases of a Diaporthe helianthi virulent isolate.</title>
        <authorList>
            <person name="Baroncelli R."/>
        </authorList>
    </citation>
    <scope>NUCLEOTIDE SEQUENCE [LARGE SCALE GENOMIC DNA]</scope>
    <source>
        <strain evidence="2">7/96</strain>
    </source>
</reference>